<evidence type="ECO:0000313" key="1">
    <source>
        <dbReference type="EMBL" id="RDU67143.1"/>
    </source>
</evidence>
<dbReference type="Gene3D" id="2.30.140.10">
    <property type="entry name" value="Spermidine synthase, tetramerisation domain"/>
    <property type="match status" value="1"/>
</dbReference>
<name>A0A3D8IPW3_9HELI</name>
<dbReference type="RefSeq" id="WP_115542440.1">
    <property type="nucleotide sequence ID" value="NZ_NXLQ01000002.1"/>
</dbReference>
<proteinExistence type="predicted"/>
<gene>
    <name evidence="1" type="ORF">CQA53_02520</name>
</gene>
<dbReference type="InterPro" id="IPR037163">
    <property type="entry name" value="Spermidine_synt_N_sf"/>
</dbReference>
<dbReference type="Gene3D" id="3.40.50.150">
    <property type="entry name" value="Vaccinia Virus protein VP39"/>
    <property type="match status" value="1"/>
</dbReference>
<dbReference type="Proteomes" id="UP000256379">
    <property type="component" value="Unassembled WGS sequence"/>
</dbReference>
<dbReference type="InterPro" id="IPR029063">
    <property type="entry name" value="SAM-dependent_MTases_sf"/>
</dbReference>
<comment type="caution">
    <text evidence="1">The sequence shown here is derived from an EMBL/GenBank/DDBJ whole genome shotgun (WGS) entry which is preliminary data.</text>
</comment>
<dbReference type="OrthoDB" id="9793120at2"/>
<protein>
    <submittedName>
        <fullName evidence="1">Spermidine synthase spee</fullName>
    </submittedName>
</protein>
<dbReference type="SUPFAM" id="SSF53335">
    <property type="entry name" value="S-adenosyl-L-methionine-dependent methyltransferases"/>
    <property type="match status" value="1"/>
</dbReference>
<keyword evidence="2" id="KW-1185">Reference proteome</keyword>
<evidence type="ECO:0000313" key="2">
    <source>
        <dbReference type="Proteomes" id="UP000256379"/>
    </source>
</evidence>
<dbReference type="EMBL" id="NXLQ01000002">
    <property type="protein sequence ID" value="RDU67143.1"/>
    <property type="molecule type" value="Genomic_DNA"/>
</dbReference>
<sequence length="270" mass="31287">MWMTNNITANFQNHYRITNKFANYKGKINVELFNSELFEQIALITYNDNVVQGNTQQEVITQRFHYIEGEVISQVPYCVVKEAKRVLICGTLNIQIAYFFALNNIEVDMVVGDNEALYTLSGFFPHFKEVIENPKIHIYDNFLSLENPKYDIIIHLGHIKTHEFNALSKMVNKDFAIIMRLSNLYLEPSIALNALSIAKDFGNILMPFIIPSFMCGFYAFLSKTLHPLADLQLQKSDMLENMQFYNSNLHTSMFRLPSVINRMISPYVKN</sequence>
<accession>A0A3D8IPW3</accession>
<organism evidence="1 2">
    <name type="scientific">Helicobacter didelphidarum</name>
    <dbReference type="NCBI Taxonomy" id="2040648"/>
    <lineage>
        <taxon>Bacteria</taxon>
        <taxon>Pseudomonadati</taxon>
        <taxon>Campylobacterota</taxon>
        <taxon>Epsilonproteobacteria</taxon>
        <taxon>Campylobacterales</taxon>
        <taxon>Helicobacteraceae</taxon>
        <taxon>Helicobacter</taxon>
    </lineage>
</organism>
<reference evidence="1 2" key="1">
    <citation type="submission" date="2018-04" db="EMBL/GenBank/DDBJ databases">
        <title>Novel Campyloabacter and Helicobacter Species and Strains.</title>
        <authorList>
            <person name="Mannion A.J."/>
            <person name="Shen Z."/>
            <person name="Fox J.G."/>
        </authorList>
    </citation>
    <scope>NUCLEOTIDE SEQUENCE [LARGE SCALE GENOMIC DNA]</scope>
    <source>
        <strain evidence="1 2">MIT 17-337</strain>
    </source>
</reference>
<dbReference type="AlphaFoldDB" id="A0A3D8IPW3"/>